<gene>
    <name evidence="14" type="ORF">JL2886_01304</name>
</gene>
<dbReference type="InterPro" id="IPR013752">
    <property type="entry name" value="KPA_reductase"/>
</dbReference>
<evidence type="ECO:0000259" key="13">
    <source>
        <dbReference type="Pfam" id="PF08546"/>
    </source>
</evidence>
<keyword evidence="5 10" id="KW-0566">Pantothenate biosynthesis</keyword>
<dbReference type="Proteomes" id="UP000092565">
    <property type="component" value="Chromosome"/>
</dbReference>
<dbReference type="InterPro" id="IPR013332">
    <property type="entry name" value="KPR_N"/>
</dbReference>
<dbReference type="UniPathway" id="UPA00028">
    <property type="reaction ID" value="UER00004"/>
</dbReference>
<dbReference type="PROSITE" id="PS51257">
    <property type="entry name" value="PROKAR_LIPOPROTEIN"/>
    <property type="match status" value="1"/>
</dbReference>
<evidence type="ECO:0000256" key="9">
    <source>
        <dbReference type="ARBA" id="ARBA00048793"/>
    </source>
</evidence>
<dbReference type="SUPFAM" id="SSF51735">
    <property type="entry name" value="NAD(P)-binding Rossmann-fold domains"/>
    <property type="match status" value="1"/>
</dbReference>
<dbReference type="InterPro" id="IPR050838">
    <property type="entry name" value="Ketopantoate_reductase"/>
</dbReference>
<evidence type="ECO:0000256" key="7">
    <source>
        <dbReference type="ARBA" id="ARBA00023002"/>
    </source>
</evidence>
<dbReference type="GO" id="GO:0008677">
    <property type="term" value="F:2-dehydropantoate 2-reductase activity"/>
    <property type="evidence" value="ECO:0007669"/>
    <property type="project" value="UniProtKB-EC"/>
</dbReference>
<dbReference type="GO" id="GO:0050661">
    <property type="term" value="F:NADP binding"/>
    <property type="evidence" value="ECO:0007669"/>
    <property type="project" value="TreeGrafter"/>
</dbReference>
<accession>A0A1B0ZPW9</accession>
<feature type="chain" id="PRO_5008517990" description="2-dehydropantoate 2-reductase" evidence="11">
    <location>
        <begin position="31"/>
        <end position="342"/>
    </location>
</feature>
<dbReference type="EC" id="1.1.1.169" evidence="3 10"/>
<dbReference type="Pfam" id="PF02558">
    <property type="entry name" value="ApbA"/>
    <property type="match status" value="1"/>
</dbReference>
<feature type="domain" description="Ketopantoate reductase C-terminal" evidence="13">
    <location>
        <begin position="185"/>
        <end position="321"/>
    </location>
</feature>
<comment type="similarity">
    <text evidence="2 10">Belongs to the ketopantoate reductase family.</text>
</comment>
<dbReference type="Gene3D" id="3.40.50.720">
    <property type="entry name" value="NAD(P)-binding Rossmann-like Domain"/>
    <property type="match status" value="1"/>
</dbReference>
<dbReference type="Pfam" id="PF08546">
    <property type="entry name" value="ApbA_C"/>
    <property type="match status" value="1"/>
</dbReference>
<evidence type="ECO:0000256" key="3">
    <source>
        <dbReference type="ARBA" id="ARBA00013014"/>
    </source>
</evidence>
<keyword evidence="15" id="KW-1185">Reference proteome</keyword>
<protein>
    <recommendedName>
        <fullName evidence="4 10">2-dehydropantoate 2-reductase</fullName>
        <ecNumber evidence="3 10">1.1.1.169</ecNumber>
    </recommendedName>
    <alternativeName>
        <fullName evidence="8 10">Ketopantoate reductase</fullName>
    </alternativeName>
</protein>
<comment type="catalytic activity">
    <reaction evidence="9 10">
        <text>(R)-pantoate + NADP(+) = 2-dehydropantoate + NADPH + H(+)</text>
        <dbReference type="Rhea" id="RHEA:16233"/>
        <dbReference type="ChEBI" id="CHEBI:11561"/>
        <dbReference type="ChEBI" id="CHEBI:15378"/>
        <dbReference type="ChEBI" id="CHEBI:15980"/>
        <dbReference type="ChEBI" id="CHEBI:57783"/>
        <dbReference type="ChEBI" id="CHEBI:58349"/>
        <dbReference type="EC" id="1.1.1.169"/>
    </reaction>
</comment>
<evidence type="ECO:0000313" key="15">
    <source>
        <dbReference type="Proteomes" id="UP000092565"/>
    </source>
</evidence>
<dbReference type="PANTHER" id="PTHR43765">
    <property type="entry name" value="2-DEHYDROPANTOATE 2-REDUCTASE-RELATED"/>
    <property type="match status" value="1"/>
</dbReference>
<feature type="domain" description="Ketopantoate reductase N-terminal" evidence="12">
    <location>
        <begin position="9"/>
        <end position="158"/>
    </location>
</feature>
<name>A0A1B0ZPW9_9RHOB</name>
<evidence type="ECO:0000313" key="14">
    <source>
        <dbReference type="EMBL" id="ANP36222.1"/>
    </source>
</evidence>
<comment type="function">
    <text evidence="10">Catalyzes the NADPH-dependent reduction of ketopantoate into pantoic acid.</text>
</comment>
<evidence type="ECO:0000256" key="2">
    <source>
        <dbReference type="ARBA" id="ARBA00007870"/>
    </source>
</evidence>
<dbReference type="GO" id="GO:0005737">
    <property type="term" value="C:cytoplasm"/>
    <property type="evidence" value="ECO:0007669"/>
    <property type="project" value="TreeGrafter"/>
</dbReference>
<keyword evidence="7 10" id="KW-0560">Oxidoreductase</keyword>
<reference evidence="14 15" key="1">
    <citation type="submission" date="2016-04" db="EMBL/GenBank/DDBJ databases">
        <authorList>
            <person name="Evans L.H."/>
            <person name="Alamgir A."/>
            <person name="Owens N."/>
            <person name="Weber N.D."/>
            <person name="Virtaneva K."/>
            <person name="Barbian K."/>
            <person name="Babar A."/>
            <person name="Rosenke K."/>
        </authorList>
    </citation>
    <scope>NUCLEOTIDE SEQUENCE [LARGE SCALE GENOMIC DNA]</scope>
    <source>
        <strain evidence="14 15">JL2886</strain>
    </source>
</reference>
<evidence type="ECO:0000256" key="1">
    <source>
        <dbReference type="ARBA" id="ARBA00004994"/>
    </source>
</evidence>
<evidence type="ECO:0000256" key="4">
    <source>
        <dbReference type="ARBA" id="ARBA00019465"/>
    </source>
</evidence>
<evidence type="ECO:0000256" key="8">
    <source>
        <dbReference type="ARBA" id="ARBA00032024"/>
    </source>
</evidence>
<evidence type="ECO:0000259" key="12">
    <source>
        <dbReference type="Pfam" id="PF02558"/>
    </source>
</evidence>
<dbReference type="InterPro" id="IPR036291">
    <property type="entry name" value="NAD(P)-bd_dom_sf"/>
</dbReference>
<evidence type="ECO:0000256" key="5">
    <source>
        <dbReference type="ARBA" id="ARBA00022655"/>
    </source>
</evidence>
<dbReference type="AlphaFoldDB" id="A0A1B0ZPW9"/>
<sequence length="342" mass="35978">MNVTPRRVVFLGAGAIGCFLGAHWAAAVQAAGGRIGLIGRDATWAQIGAGPLRLTGGTAADTDLSLLDLHDSPEALSEADLIVLTLKSIGLERAIEEIRAYAAEGTPILCLLNGVSAVEQLGAALPAHPVIAGMVPFNVVWASGNHLHRSSAGQLKLERTPVSTALAEIIAPTGAPAELQDALKPIQYGKLLLNLINPINALSGLPLHAMLCQSGYRRIYAATLREALRVYDEAGVTWQTVGPLSPRLVQWLLRLPDALFNRTLLRLQKLDPASMTSMAVDLAAGRPTEIDAITGEILRLAAAADCPAPINSALYDLIKAQEAAPTPQQGHSAAALAQLLRL</sequence>
<dbReference type="SUPFAM" id="SSF48179">
    <property type="entry name" value="6-phosphogluconate dehydrogenase C-terminal domain-like"/>
    <property type="match status" value="1"/>
</dbReference>
<dbReference type="NCBIfam" id="TIGR00745">
    <property type="entry name" value="apbA_panE"/>
    <property type="match status" value="1"/>
</dbReference>
<keyword evidence="6 10" id="KW-0521">NADP</keyword>
<comment type="pathway">
    <text evidence="1 10">Cofactor biosynthesis; (R)-pantothenate biosynthesis; (R)-pantoate from 3-methyl-2-oxobutanoate: step 2/2.</text>
</comment>
<dbReference type="InterPro" id="IPR003710">
    <property type="entry name" value="ApbA"/>
</dbReference>
<evidence type="ECO:0000256" key="11">
    <source>
        <dbReference type="SAM" id="SignalP"/>
    </source>
</evidence>
<dbReference type="InterPro" id="IPR013328">
    <property type="entry name" value="6PGD_dom2"/>
</dbReference>
<feature type="signal peptide" evidence="11">
    <location>
        <begin position="1"/>
        <end position="30"/>
    </location>
</feature>
<dbReference type="EMBL" id="CP015124">
    <property type="protein sequence ID" value="ANP36222.1"/>
    <property type="molecule type" value="Genomic_DNA"/>
</dbReference>
<proteinExistence type="inferred from homology"/>
<dbReference type="GO" id="GO:0015940">
    <property type="term" value="P:pantothenate biosynthetic process"/>
    <property type="evidence" value="ECO:0007669"/>
    <property type="project" value="UniProtKB-UniPathway"/>
</dbReference>
<dbReference type="InterPro" id="IPR008927">
    <property type="entry name" value="6-PGluconate_DH-like_C_sf"/>
</dbReference>
<dbReference type="Gene3D" id="1.10.1040.10">
    <property type="entry name" value="N-(1-d-carboxylethyl)-l-norvaline Dehydrogenase, domain 2"/>
    <property type="match status" value="1"/>
</dbReference>
<keyword evidence="11" id="KW-0732">Signal</keyword>
<evidence type="ECO:0000256" key="6">
    <source>
        <dbReference type="ARBA" id="ARBA00022857"/>
    </source>
</evidence>
<evidence type="ECO:0000256" key="10">
    <source>
        <dbReference type="RuleBase" id="RU362068"/>
    </source>
</evidence>
<dbReference type="PANTHER" id="PTHR43765:SF2">
    <property type="entry name" value="2-DEHYDROPANTOATE 2-REDUCTASE"/>
    <property type="match status" value="1"/>
</dbReference>
<organism evidence="14 15">
    <name type="scientific">Phaeobacter gallaeciensis</name>
    <dbReference type="NCBI Taxonomy" id="60890"/>
    <lineage>
        <taxon>Bacteria</taxon>
        <taxon>Pseudomonadati</taxon>
        <taxon>Pseudomonadota</taxon>
        <taxon>Alphaproteobacteria</taxon>
        <taxon>Rhodobacterales</taxon>
        <taxon>Roseobacteraceae</taxon>
        <taxon>Phaeobacter</taxon>
    </lineage>
</organism>